<dbReference type="OrthoDB" id="9969672at2"/>
<accession>I7Z900</accession>
<dbReference type="AlphaFoldDB" id="I7Z900"/>
<keyword evidence="3" id="KW-1185">Reference proteome</keyword>
<name>I7Z900_9GAMM</name>
<dbReference type="RefSeq" id="WP_007187512.1">
    <property type="nucleotide sequence ID" value="NZ_AKGD01000004.1"/>
</dbReference>
<feature type="compositionally biased region" description="Polar residues" evidence="1">
    <location>
        <begin position="160"/>
        <end position="171"/>
    </location>
</feature>
<evidence type="ECO:0000313" key="3">
    <source>
        <dbReference type="Proteomes" id="UP000003704"/>
    </source>
</evidence>
<gene>
    <name evidence="2" type="ORF">WQQ_45770</name>
</gene>
<evidence type="ECO:0000313" key="2">
    <source>
        <dbReference type="EMBL" id="EIT68142.1"/>
    </source>
</evidence>
<feature type="region of interest" description="Disordered" evidence="1">
    <location>
        <begin position="145"/>
        <end position="171"/>
    </location>
</feature>
<sequence>MWNFGAAIGLAASALLLSACGGGSDGRDYDDGGDDGEPAPLSGKSDVLREISIVANVAQLFGYGDGLAEPSSALFKAAGVPSGHWGRYSARNPSLLKAATRHDCDSGSYTLEEGSGQEPFGYFDGTRRAVSFRIYNYDDCTIDDESGNGSSYDDGRVENGSGTPNASNETYDYSLLGSGDTPHLYRRYEPVGSRTELTEFFTLGRFEFRSATNQQEQRSILSFRLNAESDDYLLDLDLGNGSGPFTIAENTSSQTLSLSGPYRYHSSICDWTYAEVSTPTPLAISTDGFTAGRLRIESDRGLATITFAADGSARYELSNGNSGTLNASEIGLAVSEPAC</sequence>
<evidence type="ECO:0000256" key="1">
    <source>
        <dbReference type="SAM" id="MobiDB-lite"/>
    </source>
</evidence>
<reference evidence="2 3" key="1">
    <citation type="journal article" date="2012" name="J. Bacteriol.">
        <title>Genome Sequence of n-Alkane-Degrading Hydrocarboniphaga effusa Strain AP103T (ATCC BAA-332T).</title>
        <authorList>
            <person name="Chang H.K."/>
            <person name="Zylstra G.J."/>
            <person name="Chae J.C."/>
        </authorList>
    </citation>
    <scope>NUCLEOTIDE SEQUENCE [LARGE SCALE GENOMIC DNA]</scope>
    <source>
        <strain evidence="2 3">AP103</strain>
    </source>
</reference>
<proteinExistence type="predicted"/>
<comment type="caution">
    <text evidence="2">The sequence shown here is derived from an EMBL/GenBank/DDBJ whole genome shotgun (WGS) entry which is preliminary data.</text>
</comment>
<dbReference type="Proteomes" id="UP000003704">
    <property type="component" value="Unassembled WGS sequence"/>
</dbReference>
<dbReference type="EMBL" id="AKGD01000004">
    <property type="protein sequence ID" value="EIT68142.1"/>
    <property type="molecule type" value="Genomic_DNA"/>
</dbReference>
<protein>
    <submittedName>
        <fullName evidence="2">Uncharacterized protein</fullName>
    </submittedName>
</protein>
<organism evidence="2 3">
    <name type="scientific">Hydrocarboniphaga effusa AP103</name>
    <dbReference type="NCBI Taxonomy" id="1172194"/>
    <lineage>
        <taxon>Bacteria</taxon>
        <taxon>Pseudomonadati</taxon>
        <taxon>Pseudomonadota</taxon>
        <taxon>Gammaproteobacteria</taxon>
        <taxon>Nevskiales</taxon>
        <taxon>Nevskiaceae</taxon>
        <taxon>Hydrocarboniphaga</taxon>
    </lineage>
</organism>